<keyword evidence="9 11" id="KW-0472">Membrane</keyword>
<evidence type="ECO:0000256" key="9">
    <source>
        <dbReference type="ARBA" id="ARBA00023136"/>
    </source>
</evidence>
<dbReference type="EMBL" id="CP000542">
    <property type="protein sequence ID" value="ABM56468.1"/>
    <property type="molecule type" value="Genomic_DNA"/>
</dbReference>
<keyword evidence="14" id="KW-1185">Reference proteome</keyword>
<dbReference type="InterPro" id="IPR012902">
    <property type="entry name" value="N_methyl_site"/>
</dbReference>
<keyword evidence="5" id="KW-0488">Methylation</keyword>
<evidence type="ECO:0000256" key="10">
    <source>
        <dbReference type="SAM" id="MobiDB-lite"/>
    </source>
</evidence>
<name>A1WFR1_VEREI</name>
<evidence type="ECO:0000313" key="14">
    <source>
        <dbReference type="Proteomes" id="UP000000374"/>
    </source>
</evidence>
<dbReference type="GeneID" id="76459382"/>
<evidence type="ECO:0000259" key="12">
    <source>
        <dbReference type="Pfam" id="PF08334"/>
    </source>
</evidence>
<comment type="similarity">
    <text evidence="2">Belongs to the GSP G family.</text>
</comment>
<organism evidence="13 14">
    <name type="scientific">Verminephrobacter eiseniae (strain EF01-2)</name>
    <dbReference type="NCBI Taxonomy" id="391735"/>
    <lineage>
        <taxon>Bacteria</taxon>
        <taxon>Pseudomonadati</taxon>
        <taxon>Pseudomonadota</taxon>
        <taxon>Betaproteobacteria</taxon>
        <taxon>Burkholderiales</taxon>
        <taxon>Comamonadaceae</taxon>
        <taxon>Verminephrobacter</taxon>
    </lineage>
</organism>
<dbReference type="PRINTS" id="PR00813">
    <property type="entry name" value="BCTERIALGSPG"/>
</dbReference>
<evidence type="ECO:0000256" key="3">
    <source>
        <dbReference type="ARBA" id="ARBA00020042"/>
    </source>
</evidence>
<dbReference type="Pfam" id="PF07963">
    <property type="entry name" value="N_methyl"/>
    <property type="match status" value="1"/>
</dbReference>
<dbReference type="GO" id="GO:0015627">
    <property type="term" value="C:type II protein secretion system complex"/>
    <property type="evidence" value="ECO:0007669"/>
    <property type="project" value="InterPro"/>
</dbReference>
<proteinExistence type="inferred from homology"/>
<protein>
    <recommendedName>
        <fullName evidence="3">Type II secretion system core protein G</fullName>
    </recommendedName>
</protein>
<dbReference type="InterPro" id="IPR013545">
    <property type="entry name" value="T2SS_protein-GspG_C"/>
</dbReference>
<dbReference type="AlphaFoldDB" id="A1WFR1"/>
<evidence type="ECO:0000256" key="7">
    <source>
        <dbReference type="ARBA" id="ARBA00022692"/>
    </source>
</evidence>
<evidence type="ECO:0000313" key="13">
    <source>
        <dbReference type="EMBL" id="ABM56468.1"/>
    </source>
</evidence>
<dbReference type="STRING" id="391735.Veis_0686"/>
<comment type="subcellular location">
    <subcellularLocation>
        <location evidence="1">Cell inner membrane</location>
        <topology evidence="1">Single-pass membrane protein</topology>
    </subcellularLocation>
</comment>
<reference evidence="14" key="1">
    <citation type="submission" date="2006-12" db="EMBL/GenBank/DDBJ databases">
        <title>Complete sequence of chromosome 1 of Verminephrobacter eiseniae EF01-2.</title>
        <authorList>
            <person name="Copeland A."/>
            <person name="Lucas S."/>
            <person name="Lapidus A."/>
            <person name="Barry K."/>
            <person name="Detter J.C."/>
            <person name="Glavina del Rio T."/>
            <person name="Dalin E."/>
            <person name="Tice H."/>
            <person name="Pitluck S."/>
            <person name="Chertkov O."/>
            <person name="Brettin T."/>
            <person name="Bruce D."/>
            <person name="Han C."/>
            <person name="Tapia R."/>
            <person name="Gilna P."/>
            <person name="Schmutz J."/>
            <person name="Larimer F."/>
            <person name="Land M."/>
            <person name="Hauser L."/>
            <person name="Kyrpides N."/>
            <person name="Kim E."/>
            <person name="Stahl D."/>
            <person name="Richardson P."/>
        </authorList>
    </citation>
    <scope>NUCLEOTIDE SEQUENCE [LARGE SCALE GENOMIC DNA]</scope>
    <source>
        <strain evidence="14">EF01-2</strain>
    </source>
</reference>
<dbReference type="Gene3D" id="3.30.700.10">
    <property type="entry name" value="Glycoprotein, Type 4 Pilin"/>
    <property type="match status" value="1"/>
</dbReference>
<feature type="region of interest" description="Disordered" evidence="10">
    <location>
        <begin position="142"/>
        <end position="161"/>
    </location>
</feature>
<evidence type="ECO:0000256" key="6">
    <source>
        <dbReference type="ARBA" id="ARBA00022519"/>
    </source>
</evidence>
<dbReference type="Proteomes" id="UP000000374">
    <property type="component" value="Chromosome"/>
</dbReference>
<keyword evidence="6" id="KW-0997">Cell inner membrane</keyword>
<dbReference type="InterPro" id="IPR000983">
    <property type="entry name" value="Bac_GSPG_pilin"/>
</dbReference>
<evidence type="ECO:0000256" key="8">
    <source>
        <dbReference type="ARBA" id="ARBA00022989"/>
    </source>
</evidence>
<dbReference type="RefSeq" id="WP_011808482.1">
    <property type="nucleotide sequence ID" value="NC_008786.1"/>
</dbReference>
<keyword evidence="7 11" id="KW-0812">Transmembrane</keyword>
<feature type="transmembrane region" description="Helical" evidence="11">
    <location>
        <begin position="31"/>
        <end position="55"/>
    </location>
</feature>
<sequence>MLSIPARPTARRAACGPACGDPRPGRPVRGFTLIELLVVLAILTLLAGLVGPRVLNQLGGAKAKTALVQIADLDKSLELFKLDVGRYPTTQEGLEALIQRPGNVQGWTGPYLKGKELPTDPWGHPYRYANPGPDGGIEILSLGADGAPGGDGENADIRNTH</sequence>
<dbReference type="KEGG" id="vei:Veis_0686"/>
<evidence type="ECO:0000256" key="2">
    <source>
        <dbReference type="ARBA" id="ARBA00009984"/>
    </source>
</evidence>
<dbReference type="NCBIfam" id="TIGR01710">
    <property type="entry name" value="typeII_sec_gspG"/>
    <property type="match status" value="1"/>
</dbReference>
<dbReference type="NCBIfam" id="TIGR02532">
    <property type="entry name" value="IV_pilin_GFxxxE"/>
    <property type="match status" value="1"/>
</dbReference>
<evidence type="ECO:0000256" key="4">
    <source>
        <dbReference type="ARBA" id="ARBA00022475"/>
    </source>
</evidence>
<dbReference type="InterPro" id="IPR045584">
    <property type="entry name" value="Pilin-like"/>
</dbReference>
<dbReference type="PROSITE" id="PS00409">
    <property type="entry name" value="PROKAR_NTER_METHYL"/>
    <property type="match status" value="1"/>
</dbReference>
<dbReference type="eggNOG" id="COG2165">
    <property type="taxonomic scope" value="Bacteria"/>
</dbReference>
<dbReference type="GO" id="GO:0015628">
    <property type="term" value="P:protein secretion by the type II secretion system"/>
    <property type="evidence" value="ECO:0007669"/>
    <property type="project" value="InterPro"/>
</dbReference>
<evidence type="ECO:0000256" key="1">
    <source>
        <dbReference type="ARBA" id="ARBA00004377"/>
    </source>
</evidence>
<keyword evidence="8 11" id="KW-1133">Transmembrane helix</keyword>
<dbReference type="Pfam" id="PF08334">
    <property type="entry name" value="T2SSG"/>
    <property type="match status" value="1"/>
</dbReference>
<dbReference type="GO" id="GO:0005886">
    <property type="term" value="C:plasma membrane"/>
    <property type="evidence" value="ECO:0007669"/>
    <property type="project" value="UniProtKB-SubCell"/>
</dbReference>
<dbReference type="HOGENOM" id="CLU_091705_2_0_4"/>
<gene>
    <name evidence="13" type="ordered locus">Veis_0686</name>
</gene>
<keyword evidence="4" id="KW-1003">Cell membrane</keyword>
<feature type="domain" description="Type II secretion system protein GspG C-terminal" evidence="12">
    <location>
        <begin position="53"/>
        <end position="159"/>
    </location>
</feature>
<evidence type="ECO:0000256" key="11">
    <source>
        <dbReference type="SAM" id="Phobius"/>
    </source>
</evidence>
<dbReference type="OrthoDB" id="9795612at2"/>
<dbReference type="SUPFAM" id="SSF54523">
    <property type="entry name" value="Pili subunits"/>
    <property type="match status" value="1"/>
</dbReference>
<dbReference type="InterPro" id="IPR010054">
    <property type="entry name" value="Type2_sec_GspG"/>
</dbReference>
<evidence type="ECO:0000256" key="5">
    <source>
        <dbReference type="ARBA" id="ARBA00022481"/>
    </source>
</evidence>
<accession>A1WFR1</accession>